<evidence type="ECO:0000313" key="2">
    <source>
        <dbReference type="Proteomes" id="UP001057402"/>
    </source>
</evidence>
<reference evidence="2" key="1">
    <citation type="journal article" date="2023" name="Front. Plant Sci.">
        <title>Chromosomal-level genome assembly of Melastoma candidum provides insights into trichome evolution.</title>
        <authorList>
            <person name="Zhong Y."/>
            <person name="Wu W."/>
            <person name="Sun C."/>
            <person name="Zou P."/>
            <person name="Liu Y."/>
            <person name="Dai S."/>
            <person name="Zhou R."/>
        </authorList>
    </citation>
    <scope>NUCLEOTIDE SEQUENCE [LARGE SCALE GENOMIC DNA]</scope>
</reference>
<evidence type="ECO:0000313" key="1">
    <source>
        <dbReference type="EMBL" id="KAI4373298.1"/>
    </source>
</evidence>
<name>A0ACB9R467_9MYRT</name>
<protein>
    <submittedName>
        <fullName evidence="1">Uncharacterized protein</fullName>
    </submittedName>
</protein>
<accession>A0ACB9R467</accession>
<sequence length="376" mass="42008">MFLVLSWCLTLNTMWQMIQLHECIPGKRFEHYLDLGQYDFGPKLGAWIVLPQQLIVQVGCNIVYMVIGGKCLKEFTEVACTNCTRIRQSYWICMFSGVQFLLSQLPNFDSVVGVSLAAAVMSLGYSTMAWVGSLAHGRAENVSYAYKDISLADSVFRIFNALGQISFAFAGHAIALELQATIPSTPGRPSKVPMWKGAIGAYFVNAICYFPVALIGYWAFGRDVADNVIMELRKPAWIIATANLMVVVHVVGSYQVYAMPVFDMVERTMMKRFHFPPGFALKLVARTAYVGMTPFTLFLGVTSLSSETYSHNASPNQFLPQLPSIIWLIIMKPAKFSGKWFINWISIFIGVFIMFASTIGGLRNIIADASTYRLYT</sequence>
<comment type="caution">
    <text evidence="1">The sequence shown here is derived from an EMBL/GenBank/DDBJ whole genome shotgun (WGS) entry which is preliminary data.</text>
</comment>
<gene>
    <name evidence="1" type="ORF">MLD38_011434</name>
</gene>
<keyword evidence="2" id="KW-1185">Reference proteome</keyword>
<dbReference type="Proteomes" id="UP001057402">
    <property type="component" value="Chromosome 4"/>
</dbReference>
<dbReference type="EMBL" id="CM042883">
    <property type="protein sequence ID" value="KAI4373298.1"/>
    <property type="molecule type" value="Genomic_DNA"/>
</dbReference>
<organism evidence="1 2">
    <name type="scientific">Melastoma candidum</name>
    <dbReference type="NCBI Taxonomy" id="119954"/>
    <lineage>
        <taxon>Eukaryota</taxon>
        <taxon>Viridiplantae</taxon>
        <taxon>Streptophyta</taxon>
        <taxon>Embryophyta</taxon>
        <taxon>Tracheophyta</taxon>
        <taxon>Spermatophyta</taxon>
        <taxon>Magnoliopsida</taxon>
        <taxon>eudicotyledons</taxon>
        <taxon>Gunneridae</taxon>
        <taxon>Pentapetalae</taxon>
        <taxon>rosids</taxon>
        <taxon>malvids</taxon>
        <taxon>Myrtales</taxon>
        <taxon>Melastomataceae</taxon>
        <taxon>Melastomatoideae</taxon>
        <taxon>Melastomateae</taxon>
        <taxon>Melastoma</taxon>
    </lineage>
</organism>
<proteinExistence type="predicted"/>